<evidence type="ECO:0000313" key="5">
    <source>
        <dbReference type="EMBL" id="CAF3809250.1"/>
    </source>
</evidence>
<organism evidence="4 7">
    <name type="scientific">Rotaria magnacalcarata</name>
    <dbReference type="NCBI Taxonomy" id="392030"/>
    <lineage>
        <taxon>Eukaryota</taxon>
        <taxon>Metazoa</taxon>
        <taxon>Spiralia</taxon>
        <taxon>Gnathifera</taxon>
        <taxon>Rotifera</taxon>
        <taxon>Eurotatoria</taxon>
        <taxon>Bdelloidea</taxon>
        <taxon>Philodinida</taxon>
        <taxon>Philodinidae</taxon>
        <taxon>Rotaria</taxon>
    </lineage>
</organism>
<accession>A0A816MFI4</accession>
<comment type="similarity">
    <text evidence="1">Belongs to the asaB hydroxylase/desaturase family.</text>
</comment>
<sequence length="280" mass="32024">MGGDVIGDINYFSSTKDGCPPCVIPCSIPTTQRSNIEHACVPMTIYDLRGKEKSVDLDKNAFEILKYDGSIQEEFEEGSEAQQTYYKEISNILKQRLNASKVIIYNYAFRSRGVVQPDAQHDDTHREPALYPHVDIDPSAVQDLVEKVLGKDESERAMKNRIQIINIWRPLRTNPITKNSLTLCDYRSVNAEKDVHSYTVRGAKLHAAGYLMSRDDQDIHRWYYLSQMQPDEMFVFKMTDTKPDVARFACHTAFINENEPTPSVEQTSLEVRCLILYGES</sequence>
<dbReference type="EMBL" id="CAJOBJ010001552">
    <property type="protein sequence ID" value="CAF3884847.1"/>
    <property type="molecule type" value="Genomic_DNA"/>
</dbReference>
<evidence type="ECO:0008006" key="8">
    <source>
        <dbReference type="Google" id="ProtNLM"/>
    </source>
</evidence>
<dbReference type="Proteomes" id="UP000663834">
    <property type="component" value="Unassembled WGS sequence"/>
</dbReference>
<comment type="caution">
    <text evidence="4">The sequence shown here is derived from an EMBL/GenBank/DDBJ whole genome shotgun (WGS) entry which is preliminary data.</text>
</comment>
<evidence type="ECO:0000256" key="1">
    <source>
        <dbReference type="ARBA" id="ARBA00023604"/>
    </source>
</evidence>
<dbReference type="EMBL" id="CAJNOV010017657">
    <property type="protein sequence ID" value="CAF1610739.1"/>
    <property type="molecule type" value="Genomic_DNA"/>
</dbReference>
<dbReference type="EMBL" id="CAJNOW010001743">
    <property type="protein sequence ID" value="CAF1328556.1"/>
    <property type="molecule type" value="Genomic_DNA"/>
</dbReference>
<dbReference type="AlphaFoldDB" id="A0A816MFI4"/>
<dbReference type="GO" id="GO:0016491">
    <property type="term" value="F:oxidoreductase activity"/>
    <property type="evidence" value="ECO:0007669"/>
    <property type="project" value="InterPro"/>
</dbReference>
<dbReference type="OrthoDB" id="412788at2759"/>
<gene>
    <name evidence="5" type="ORF">BYL167_LOCUS3440</name>
    <name evidence="3" type="ORF">CJN711_LOCUS36474</name>
    <name evidence="6" type="ORF">GIL414_LOCUS5733</name>
    <name evidence="2" type="ORF">KQP761_LOCUS6121</name>
    <name evidence="4" type="ORF">MBJ925_LOCUS7949</name>
</gene>
<dbReference type="InterPro" id="IPR044053">
    <property type="entry name" value="AsaB-like"/>
</dbReference>
<name>A0A816MFI4_9BILA</name>
<dbReference type="Proteomes" id="UP000681720">
    <property type="component" value="Unassembled WGS sequence"/>
</dbReference>
<dbReference type="Proteomes" id="UP000663855">
    <property type="component" value="Unassembled WGS sequence"/>
</dbReference>
<evidence type="ECO:0000313" key="7">
    <source>
        <dbReference type="Proteomes" id="UP000663824"/>
    </source>
</evidence>
<evidence type="ECO:0000313" key="2">
    <source>
        <dbReference type="EMBL" id="CAF1328556.1"/>
    </source>
</evidence>
<dbReference type="EMBL" id="CAJOBH010000666">
    <property type="protein sequence ID" value="CAF3809250.1"/>
    <property type="molecule type" value="Genomic_DNA"/>
</dbReference>
<dbReference type="PANTHER" id="PTHR34598:SF3">
    <property type="entry name" value="OXIDOREDUCTASE AN1597"/>
    <property type="match status" value="1"/>
</dbReference>
<evidence type="ECO:0000313" key="6">
    <source>
        <dbReference type="EMBL" id="CAF3884847.1"/>
    </source>
</evidence>
<dbReference type="Proteomes" id="UP000681967">
    <property type="component" value="Unassembled WGS sequence"/>
</dbReference>
<dbReference type="EMBL" id="CAJNRE010002831">
    <property type="protein sequence ID" value="CAF1994567.1"/>
    <property type="molecule type" value="Genomic_DNA"/>
</dbReference>
<evidence type="ECO:0000313" key="4">
    <source>
        <dbReference type="EMBL" id="CAF1994567.1"/>
    </source>
</evidence>
<protein>
    <recommendedName>
        <fullName evidence="8">Methyltransferase</fullName>
    </recommendedName>
</protein>
<dbReference type="NCBIfam" id="NF041278">
    <property type="entry name" value="CmcJ_NvfI_EfuI"/>
    <property type="match status" value="1"/>
</dbReference>
<proteinExistence type="inferred from homology"/>
<dbReference type="PANTHER" id="PTHR34598">
    <property type="entry name" value="BLL6449 PROTEIN"/>
    <property type="match status" value="1"/>
</dbReference>
<reference evidence="4" key="1">
    <citation type="submission" date="2021-02" db="EMBL/GenBank/DDBJ databases">
        <authorList>
            <person name="Nowell W R."/>
        </authorList>
    </citation>
    <scope>NUCLEOTIDE SEQUENCE</scope>
</reference>
<dbReference type="Proteomes" id="UP000663824">
    <property type="component" value="Unassembled WGS sequence"/>
</dbReference>
<evidence type="ECO:0000313" key="3">
    <source>
        <dbReference type="EMBL" id="CAF1610739.1"/>
    </source>
</evidence>